<dbReference type="EMBL" id="FIZY01000065">
    <property type="protein sequence ID" value="CZF86443.1"/>
    <property type="molecule type" value="Genomic_DNA"/>
</dbReference>
<accession>A0A128FI20</accession>
<keyword evidence="2" id="KW-1185">Reference proteome</keyword>
<dbReference type="OrthoDB" id="5588558at2"/>
<evidence type="ECO:0000313" key="2">
    <source>
        <dbReference type="Proteomes" id="UP000073601"/>
    </source>
</evidence>
<dbReference type="AlphaFoldDB" id="A0A128FI20"/>
<proteinExistence type="predicted"/>
<reference evidence="2" key="1">
    <citation type="submission" date="2016-02" db="EMBL/GenBank/DDBJ databases">
        <authorList>
            <person name="Rodrigo-Torres Lidia"/>
            <person name="Arahal R.David."/>
        </authorList>
    </citation>
    <scope>NUCLEOTIDE SEQUENCE [LARGE SCALE GENOMIC DNA]</scope>
    <source>
        <strain evidence="2">CECT 8713</strain>
    </source>
</reference>
<protein>
    <submittedName>
        <fullName evidence="1">Uncharacterized protein</fullName>
    </submittedName>
</protein>
<name>A0A128FI20_9GAMM</name>
<dbReference type="Proteomes" id="UP000073601">
    <property type="component" value="Unassembled WGS sequence"/>
</dbReference>
<sequence>MLRFQFYKSQDVVTHVKLDTPTTEDEIRQLTEQGFTESGDVISAPTILKAMEQHQNRHEDMIKEYATVGVILGLFSGLR</sequence>
<gene>
    <name evidence="1" type="ORF">GMA8713_04477</name>
</gene>
<dbReference type="RefSeq" id="WP_062714337.1">
    <property type="nucleotide sequence ID" value="NZ_CAWRCI010000065.1"/>
</dbReference>
<organism evidence="1 2">
    <name type="scientific">Grimontia marina</name>
    <dbReference type="NCBI Taxonomy" id="646534"/>
    <lineage>
        <taxon>Bacteria</taxon>
        <taxon>Pseudomonadati</taxon>
        <taxon>Pseudomonadota</taxon>
        <taxon>Gammaproteobacteria</taxon>
        <taxon>Vibrionales</taxon>
        <taxon>Vibrionaceae</taxon>
        <taxon>Grimontia</taxon>
    </lineage>
</organism>
<evidence type="ECO:0000313" key="1">
    <source>
        <dbReference type="EMBL" id="CZF86443.1"/>
    </source>
</evidence>